<dbReference type="GO" id="GO:0006535">
    <property type="term" value="P:cysteine biosynthetic process from serine"/>
    <property type="evidence" value="ECO:0007669"/>
    <property type="project" value="InterPro"/>
</dbReference>
<sequence>MIANGSIKDVFRHLREDIQTIRLKDPAATSLAEVLTYAGFWAIFYHRIAHRFYKRNWRFPARAISQWSRFLTNIEIHPGATIGKRFFIDHGAGVVIGETAVIGDDVLMYHQVTLGGTSLEKTKRHPTIGNNVLLGMGAKVLGNITVSDGARIGANAVVTRDVPPNTSVVGVPGRILIQDGQHISERSIAQVMDQALGNADPMGEIIRRALHEIEDLKCRIEAAEEDLHPERILTRLQDSAREKSLADEFEEMLNADTFTPNRRENVAGEGI</sequence>
<dbReference type="RefSeq" id="WP_165864034.1">
    <property type="nucleotide sequence ID" value="NZ_AP025739.1"/>
</dbReference>
<gene>
    <name evidence="10" type="ORF">CCAX7_30620</name>
</gene>
<dbReference type="NCBIfam" id="NF041874">
    <property type="entry name" value="EPS_EpsC"/>
    <property type="match status" value="1"/>
</dbReference>
<dbReference type="EMBL" id="AP025739">
    <property type="protein sequence ID" value="BDI31011.1"/>
    <property type="molecule type" value="Genomic_DNA"/>
</dbReference>
<protein>
    <recommendedName>
        <fullName evidence="4">Serine acetyltransferase</fullName>
        <ecNumber evidence="3">2.3.1.30</ecNumber>
    </recommendedName>
</protein>
<keyword evidence="7" id="KW-0198">Cysteine biosynthesis</keyword>
<proteinExistence type="inferred from homology"/>
<dbReference type="InterPro" id="IPR001451">
    <property type="entry name" value="Hexapep"/>
</dbReference>
<reference evidence="10 11" key="1">
    <citation type="journal article" date="2019" name="Int. J. Syst. Evol. Microbiol.">
        <title>Capsulimonas corticalis gen. nov., sp. nov., an aerobic capsulated bacterium, of a novel bacterial order, Capsulimonadales ord. nov., of the class Armatimonadia of the phylum Armatimonadetes.</title>
        <authorList>
            <person name="Li J."/>
            <person name="Kudo C."/>
            <person name="Tonouchi A."/>
        </authorList>
    </citation>
    <scope>NUCLEOTIDE SEQUENCE [LARGE SCALE GENOMIC DNA]</scope>
    <source>
        <strain evidence="10 11">AX-7</strain>
    </source>
</reference>
<evidence type="ECO:0000313" key="10">
    <source>
        <dbReference type="EMBL" id="BDI31011.1"/>
    </source>
</evidence>
<keyword evidence="8" id="KW-0012">Acyltransferase</keyword>
<evidence type="ECO:0000256" key="2">
    <source>
        <dbReference type="ARBA" id="ARBA00007274"/>
    </source>
</evidence>
<evidence type="ECO:0000256" key="1">
    <source>
        <dbReference type="ARBA" id="ARBA00004876"/>
    </source>
</evidence>
<keyword evidence="6" id="KW-0808">Transferase</keyword>
<evidence type="ECO:0000256" key="5">
    <source>
        <dbReference type="ARBA" id="ARBA00022605"/>
    </source>
</evidence>
<accession>A0A402CSP3</accession>
<dbReference type="InterPro" id="IPR011004">
    <property type="entry name" value="Trimer_LpxA-like_sf"/>
</dbReference>
<evidence type="ECO:0000313" key="11">
    <source>
        <dbReference type="Proteomes" id="UP000287394"/>
    </source>
</evidence>
<evidence type="ECO:0000256" key="4">
    <source>
        <dbReference type="ARBA" id="ARBA00018522"/>
    </source>
</evidence>
<comment type="pathway">
    <text evidence="1">Amino-acid biosynthesis; L-cysteine biosynthesis; L-cysteine from L-serine: step 1/2.</text>
</comment>
<dbReference type="AlphaFoldDB" id="A0A402CSP3"/>
<evidence type="ECO:0000256" key="7">
    <source>
        <dbReference type="ARBA" id="ARBA00023192"/>
    </source>
</evidence>
<dbReference type="CDD" id="cd03354">
    <property type="entry name" value="LbH_SAT"/>
    <property type="match status" value="1"/>
</dbReference>
<dbReference type="FunFam" id="2.160.10.10:FF:000007">
    <property type="entry name" value="Serine acetyltransferase"/>
    <property type="match status" value="1"/>
</dbReference>
<dbReference type="GO" id="GO:0009001">
    <property type="term" value="F:serine O-acetyltransferase activity"/>
    <property type="evidence" value="ECO:0007669"/>
    <property type="project" value="UniProtKB-EC"/>
</dbReference>
<evidence type="ECO:0000256" key="3">
    <source>
        <dbReference type="ARBA" id="ARBA00013266"/>
    </source>
</evidence>
<evidence type="ECO:0000256" key="8">
    <source>
        <dbReference type="ARBA" id="ARBA00023315"/>
    </source>
</evidence>
<dbReference type="InterPro" id="IPR045304">
    <property type="entry name" value="LbH_SAT"/>
</dbReference>
<dbReference type="InterPro" id="IPR042122">
    <property type="entry name" value="Ser_AcTrfase_N_sf"/>
</dbReference>
<dbReference type="NCBIfam" id="TIGR01172">
    <property type="entry name" value="cysE"/>
    <property type="match status" value="1"/>
</dbReference>
<comment type="catalytic activity">
    <reaction evidence="9">
        <text>L-serine + acetyl-CoA = O-acetyl-L-serine + CoA</text>
        <dbReference type="Rhea" id="RHEA:24560"/>
        <dbReference type="ChEBI" id="CHEBI:33384"/>
        <dbReference type="ChEBI" id="CHEBI:57287"/>
        <dbReference type="ChEBI" id="CHEBI:57288"/>
        <dbReference type="ChEBI" id="CHEBI:58340"/>
        <dbReference type="EC" id="2.3.1.30"/>
    </reaction>
</comment>
<organism evidence="10 11">
    <name type="scientific">Capsulimonas corticalis</name>
    <dbReference type="NCBI Taxonomy" id="2219043"/>
    <lineage>
        <taxon>Bacteria</taxon>
        <taxon>Bacillati</taxon>
        <taxon>Armatimonadota</taxon>
        <taxon>Armatimonadia</taxon>
        <taxon>Capsulimonadales</taxon>
        <taxon>Capsulimonadaceae</taxon>
        <taxon>Capsulimonas</taxon>
    </lineage>
</organism>
<name>A0A402CSP3_9BACT</name>
<dbReference type="PANTHER" id="PTHR42811">
    <property type="entry name" value="SERINE ACETYLTRANSFERASE"/>
    <property type="match status" value="1"/>
</dbReference>
<evidence type="ECO:0000256" key="9">
    <source>
        <dbReference type="ARBA" id="ARBA00049486"/>
    </source>
</evidence>
<dbReference type="KEGG" id="ccot:CCAX7_30620"/>
<dbReference type="InterPro" id="IPR053376">
    <property type="entry name" value="Serine_acetyltransferase"/>
</dbReference>
<keyword evidence="5" id="KW-0028">Amino-acid biosynthesis</keyword>
<keyword evidence="11" id="KW-1185">Reference proteome</keyword>
<dbReference type="GO" id="GO:0005737">
    <property type="term" value="C:cytoplasm"/>
    <property type="evidence" value="ECO:0007669"/>
    <property type="project" value="InterPro"/>
</dbReference>
<dbReference type="EC" id="2.3.1.30" evidence="3"/>
<dbReference type="InterPro" id="IPR005881">
    <property type="entry name" value="Ser_O-AcTrfase"/>
</dbReference>
<comment type="similarity">
    <text evidence="2">Belongs to the transferase hexapeptide repeat family.</text>
</comment>
<evidence type="ECO:0000256" key="6">
    <source>
        <dbReference type="ARBA" id="ARBA00022679"/>
    </source>
</evidence>
<dbReference type="SUPFAM" id="SSF51161">
    <property type="entry name" value="Trimeric LpxA-like enzymes"/>
    <property type="match status" value="1"/>
</dbReference>
<dbReference type="Proteomes" id="UP000287394">
    <property type="component" value="Chromosome"/>
</dbReference>
<dbReference type="Gene3D" id="2.160.10.10">
    <property type="entry name" value="Hexapeptide repeat proteins"/>
    <property type="match status" value="1"/>
</dbReference>
<dbReference type="FunCoup" id="A0A402CSP3">
    <property type="interactions" value="232"/>
</dbReference>
<dbReference type="Gene3D" id="1.10.3130.10">
    <property type="entry name" value="serine acetyltransferase, domain 1"/>
    <property type="match status" value="1"/>
</dbReference>
<dbReference type="Pfam" id="PF00132">
    <property type="entry name" value="Hexapep"/>
    <property type="match status" value="1"/>
</dbReference>